<gene>
    <name evidence="2" type="ORF">NCGR_LOCUS34818</name>
</gene>
<comment type="caution">
    <text evidence="2">The sequence shown here is derived from an EMBL/GenBank/DDBJ whole genome shotgun (WGS) entry which is preliminary data.</text>
</comment>
<protein>
    <submittedName>
        <fullName evidence="2">Uncharacterized protein</fullName>
    </submittedName>
</protein>
<dbReference type="Proteomes" id="UP000604825">
    <property type="component" value="Unassembled WGS sequence"/>
</dbReference>
<reference evidence="2" key="1">
    <citation type="submission" date="2020-10" db="EMBL/GenBank/DDBJ databases">
        <authorList>
            <person name="Han B."/>
            <person name="Lu T."/>
            <person name="Zhao Q."/>
            <person name="Huang X."/>
            <person name="Zhao Y."/>
        </authorList>
    </citation>
    <scope>NUCLEOTIDE SEQUENCE</scope>
</reference>
<feature type="region of interest" description="Disordered" evidence="1">
    <location>
        <begin position="1"/>
        <end position="73"/>
    </location>
</feature>
<accession>A0A811Q568</accession>
<sequence length="73" mass="8740">MDDNTRALLGDKTNNSKEVDDAKERKRERDRARWQQQKDAINKRKDAINKRRREAYHQRKKQHVIGTTSYNAS</sequence>
<keyword evidence="3" id="KW-1185">Reference proteome</keyword>
<evidence type="ECO:0000313" key="3">
    <source>
        <dbReference type="Proteomes" id="UP000604825"/>
    </source>
</evidence>
<dbReference type="AlphaFoldDB" id="A0A811Q568"/>
<feature type="compositionally biased region" description="Basic and acidic residues" evidence="1">
    <location>
        <begin position="14"/>
        <end position="33"/>
    </location>
</feature>
<evidence type="ECO:0000256" key="1">
    <source>
        <dbReference type="SAM" id="MobiDB-lite"/>
    </source>
</evidence>
<name>A0A811Q568_9POAL</name>
<feature type="compositionally biased region" description="Basic and acidic residues" evidence="1">
    <location>
        <begin position="40"/>
        <end position="49"/>
    </location>
</feature>
<evidence type="ECO:0000313" key="2">
    <source>
        <dbReference type="EMBL" id="CAD6251052.1"/>
    </source>
</evidence>
<dbReference type="EMBL" id="CAJGYO010000008">
    <property type="protein sequence ID" value="CAD6251052.1"/>
    <property type="molecule type" value="Genomic_DNA"/>
</dbReference>
<feature type="compositionally biased region" description="Basic residues" evidence="1">
    <location>
        <begin position="50"/>
        <end position="63"/>
    </location>
</feature>
<proteinExistence type="predicted"/>
<organism evidence="2 3">
    <name type="scientific">Miscanthus lutarioriparius</name>
    <dbReference type="NCBI Taxonomy" id="422564"/>
    <lineage>
        <taxon>Eukaryota</taxon>
        <taxon>Viridiplantae</taxon>
        <taxon>Streptophyta</taxon>
        <taxon>Embryophyta</taxon>
        <taxon>Tracheophyta</taxon>
        <taxon>Spermatophyta</taxon>
        <taxon>Magnoliopsida</taxon>
        <taxon>Liliopsida</taxon>
        <taxon>Poales</taxon>
        <taxon>Poaceae</taxon>
        <taxon>PACMAD clade</taxon>
        <taxon>Panicoideae</taxon>
        <taxon>Andropogonodae</taxon>
        <taxon>Andropogoneae</taxon>
        <taxon>Saccharinae</taxon>
        <taxon>Miscanthus</taxon>
    </lineage>
</organism>